<proteinExistence type="predicted"/>
<accession>A0A7C5QHA9</accession>
<organism evidence="2">
    <name type="scientific">Aquifex aeolicus</name>
    <dbReference type="NCBI Taxonomy" id="63363"/>
    <lineage>
        <taxon>Bacteria</taxon>
        <taxon>Pseudomonadati</taxon>
        <taxon>Aquificota</taxon>
        <taxon>Aquificia</taxon>
        <taxon>Aquificales</taxon>
        <taxon>Aquificaceae</taxon>
        <taxon>Aquifex</taxon>
    </lineage>
</organism>
<reference evidence="2" key="1">
    <citation type="journal article" date="2020" name="mSystems">
        <title>Genome- and Community-Level Interaction Insights into Carbon Utilization and Element Cycling Functions of Hydrothermarchaeota in Hydrothermal Sediment.</title>
        <authorList>
            <person name="Zhou Z."/>
            <person name="Liu Y."/>
            <person name="Xu W."/>
            <person name="Pan J."/>
            <person name="Luo Z.H."/>
            <person name="Li M."/>
        </authorList>
    </citation>
    <scope>NUCLEOTIDE SEQUENCE [LARGE SCALE GENOMIC DNA]</scope>
    <source>
        <strain evidence="2">HyVt-501</strain>
    </source>
</reference>
<feature type="coiled-coil region" evidence="1">
    <location>
        <begin position="31"/>
        <end position="58"/>
    </location>
</feature>
<dbReference type="Proteomes" id="UP000885792">
    <property type="component" value="Unassembled WGS sequence"/>
</dbReference>
<sequence>MNPFIVVLIALLIFIGNMIYSAYSVKVLREHSRMLSTYKNLKEENLKLRAEIERMLNVRELERYAVRHGFRPFNWEEFALILFTEPEEKDRSRKRGR</sequence>
<keyword evidence="1" id="KW-0175">Coiled coil</keyword>
<evidence type="ECO:0000313" key="2">
    <source>
        <dbReference type="EMBL" id="HHJ63482.1"/>
    </source>
</evidence>
<dbReference type="EMBL" id="DRNB01000038">
    <property type="protein sequence ID" value="HHJ63482.1"/>
    <property type="molecule type" value="Genomic_DNA"/>
</dbReference>
<evidence type="ECO:0000256" key="1">
    <source>
        <dbReference type="SAM" id="Coils"/>
    </source>
</evidence>
<protein>
    <submittedName>
        <fullName evidence="2">Uncharacterized protein</fullName>
    </submittedName>
</protein>
<comment type="caution">
    <text evidence="2">The sequence shown here is derived from an EMBL/GenBank/DDBJ whole genome shotgun (WGS) entry which is preliminary data.</text>
</comment>
<dbReference type="AlphaFoldDB" id="A0A7C5QHA9"/>
<name>A0A7C5QHA9_AQUAO</name>
<gene>
    <name evidence="2" type="ORF">ENJ61_01095</name>
</gene>